<reference evidence="4" key="1">
    <citation type="journal article" date="2019" name="Int. J. Syst. Evol. Microbiol.">
        <title>The Global Catalogue of Microorganisms (GCM) 10K type strain sequencing project: providing services to taxonomists for standard genome sequencing and annotation.</title>
        <authorList>
            <consortium name="The Broad Institute Genomics Platform"/>
            <consortium name="The Broad Institute Genome Sequencing Center for Infectious Disease"/>
            <person name="Wu L."/>
            <person name="Ma J."/>
        </authorList>
    </citation>
    <scope>NUCLEOTIDE SEQUENCE [LARGE SCALE GENOMIC DNA]</scope>
    <source>
        <strain evidence="4">CGMCC 1.12371</strain>
    </source>
</reference>
<gene>
    <name evidence="3" type="ORF">ACFQPB_02910</name>
</gene>
<dbReference type="InterPro" id="IPR002686">
    <property type="entry name" value="Transposase_17"/>
</dbReference>
<dbReference type="PANTHER" id="PTHR34322">
    <property type="entry name" value="TRANSPOSASE, Y1_TNP DOMAIN-CONTAINING"/>
    <property type="match status" value="1"/>
</dbReference>
<dbReference type="SUPFAM" id="SSF143422">
    <property type="entry name" value="Transposase IS200-like"/>
    <property type="match status" value="1"/>
</dbReference>
<organism evidence="3 4">
    <name type="scientific">Hydrogenophaga atypica</name>
    <dbReference type="NCBI Taxonomy" id="249409"/>
    <lineage>
        <taxon>Bacteria</taxon>
        <taxon>Pseudomonadati</taxon>
        <taxon>Pseudomonadota</taxon>
        <taxon>Betaproteobacteria</taxon>
        <taxon>Burkholderiales</taxon>
        <taxon>Comamonadaceae</taxon>
        <taxon>Hydrogenophaga</taxon>
    </lineage>
</organism>
<dbReference type="Proteomes" id="UP001596501">
    <property type="component" value="Unassembled WGS sequence"/>
</dbReference>
<protein>
    <submittedName>
        <fullName evidence="3">Transposase</fullName>
    </submittedName>
</protein>
<dbReference type="PANTHER" id="PTHR34322:SF2">
    <property type="entry name" value="TRANSPOSASE IS200-LIKE DOMAIN-CONTAINING PROTEIN"/>
    <property type="match status" value="1"/>
</dbReference>
<comment type="caution">
    <text evidence="3">The sequence shown here is derived from an EMBL/GenBank/DDBJ whole genome shotgun (WGS) entry which is preliminary data.</text>
</comment>
<evidence type="ECO:0000313" key="3">
    <source>
        <dbReference type="EMBL" id="MFC7407805.1"/>
    </source>
</evidence>
<accession>A0ABW2QK21</accession>
<dbReference type="Gene3D" id="3.30.70.1290">
    <property type="entry name" value="Transposase IS200-like"/>
    <property type="match status" value="1"/>
</dbReference>
<feature type="region of interest" description="Disordered" evidence="1">
    <location>
        <begin position="211"/>
        <end position="233"/>
    </location>
</feature>
<feature type="compositionally biased region" description="Basic residues" evidence="1">
    <location>
        <begin position="217"/>
        <end position="226"/>
    </location>
</feature>
<evidence type="ECO:0000256" key="1">
    <source>
        <dbReference type="SAM" id="MobiDB-lite"/>
    </source>
</evidence>
<proteinExistence type="predicted"/>
<evidence type="ECO:0000313" key="4">
    <source>
        <dbReference type="Proteomes" id="UP001596501"/>
    </source>
</evidence>
<sequence length="233" mass="25688">MARLPRLSIAGCPHHVLQRGNNRQPVFMDDVDRVRYLALLGEAASRFRVAVHAYVLLDNHVHLLLTPADGAGLAQTMQALGRTYVRYFNDRHTRSGTLWEGRYRSAPLEGRAYLLPCLVWLDTHPARAGLASDPADHVWSSHGHYVGQRVDRLITPPEAYWALGNTPFAREAAYAEMVRAGLDAPLARALARFAQGGWPLGGAAFSADIEKNGGRRVVQRRPGRPKKSADPSG</sequence>
<name>A0ABW2QK21_9BURK</name>
<evidence type="ECO:0000259" key="2">
    <source>
        <dbReference type="SMART" id="SM01321"/>
    </source>
</evidence>
<keyword evidence="4" id="KW-1185">Reference proteome</keyword>
<dbReference type="InterPro" id="IPR036515">
    <property type="entry name" value="Transposase_17_sf"/>
</dbReference>
<dbReference type="EMBL" id="JBHTCA010000002">
    <property type="protein sequence ID" value="MFC7407805.1"/>
    <property type="molecule type" value="Genomic_DNA"/>
</dbReference>
<dbReference type="RefSeq" id="WP_382219633.1">
    <property type="nucleotide sequence ID" value="NZ_JBHTCA010000002.1"/>
</dbReference>
<dbReference type="Pfam" id="PF01797">
    <property type="entry name" value="Y1_Tnp"/>
    <property type="match status" value="1"/>
</dbReference>
<feature type="domain" description="Transposase IS200-like" evidence="2">
    <location>
        <begin position="9"/>
        <end position="124"/>
    </location>
</feature>
<dbReference type="SMART" id="SM01321">
    <property type="entry name" value="Y1_Tnp"/>
    <property type="match status" value="1"/>
</dbReference>